<gene>
    <name evidence="1" type="ORF">HICCMSTLAB_LOCUS5676</name>
</gene>
<protein>
    <submittedName>
        <fullName evidence="1">Uncharacterized protein</fullName>
    </submittedName>
</protein>
<sequence>MDEHEGYFMLNRPLLNPTPFDLGAIIVVYISKRTLIQNKTTSHIYNVKTQSVIEIRTTCVVMSDDSSVSSSQDLVLAHDEDMNEQEPETELGRVQNVQEIKNQLIAECNKRPYLDGTFFIPDLEKSSIDGTVVGICQICKKDHNKNHSIRGSLKALSNYISHIKTVHGNKKKDYDKYVTEKKNQKITEEKDNTKTMCKFSQAVFEANIINWILETLVPFNAVESPSFRKIFDDMHIKNRGMPLRHLSARTVARKIEDTFKHNMLSLKNMIKSAQYVCITADTWSSKSRRFIGMTVHWVSELEVPQCEIDEDDCIEAEDFESRPDNCPVETLAHHIRCASHILNLVATTDVMKIIAATESLQSNYTTLLDQSLKRPVATRWNSLYDSLMQIFGLQEKILSNMEALNPDKTLDRDDFRFMEEFLHCHRPIAQALDILQGDKVASYGFLLPTLISTKNRLIECQKLNFQYCDDLVNGLITALETRFKNMFEVVEEGRNAAIAAATHPQFKLEWLKSLPDHAKINVLEALKEAITSIVNNDNQRHQEQANDQVDNSFFLFTPHPDHTTNDETVLGTWDQ</sequence>
<dbReference type="PANTHER" id="PTHR47501">
    <property type="entry name" value="TRANSPOSASE-RELATED"/>
    <property type="match status" value="1"/>
</dbReference>
<evidence type="ECO:0000313" key="1">
    <source>
        <dbReference type="EMBL" id="CAG5090554.1"/>
    </source>
</evidence>
<reference evidence="1" key="1">
    <citation type="submission" date="2021-04" db="EMBL/GenBank/DDBJ databases">
        <authorList>
            <person name="Chebbi M.A.C M."/>
        </authorList>
    </citation>
    <scope>NUCLEOTIDE SEQUENCE</scope>
</reference>
<accession>A0A8J2HCT9</accession>
<dbReference type="EMBL" id="CAJNRD030001119">
    <property type="protein sequence ID" value="CAG5090554.1"/>
    <property type="molecule type" value="Genomic_DNA"/>
</dbReference>
<dbReference type="InterPro" id="IPR012337">
    <property type="entry name" value="RNaseH-like_sf"/>
</dbReference>
<dbReference type="PANTHER" id="PTHR47501:SF5">
    <property type="entry name" value="HAT C-TERMINAL DIMERISATION DOMAIN-CONTAINING PROTEIN"/>
    <property type="match status" value="1"/>
</dbReference>
<proteinExistence type="predicted"/>
<dbReference type="AlphaFoldDB" id="A0A8J2HCT9"/>
<evidence type="ECO:0000313" key="2">
    <source>
        <dbReference type="Proteomes" id="UP000786811"/>
    </source>
</evidence>
<organism evidence="1 2">
    <name type="scientific">Cotesia congregata</name>
    <name type="common">Parasitoid wasp</name>
    <name type="synonym">Apanteles congregatus</name>
    <dbReference type="NCBI Taxonomy" id="51543"/>
    <lineage>
        <taxon>Eukaryota</taxon>
        <taxon>Metazoa</taxon>
        <taxon>Ecdysozoa</taxon>
        <taxon>Arthropoda</taxon>
        <taxon>Hexapoda</taxon>
        <taxon>Insecta</taxon>
        <taxon>Pterygota</taxon>
        <taxon>Neoptera</taxon>
        <taxon>Endopterygota</taxon>
        <taxon>Hymenoptera</taxon>
        <taxon>Apocrita</taxon>
        <taxon>Ichneumonoidea</taxon>
        <taxon>Braconidae</taxon>
        <taxon>Microgastrinae</taxon>
        <taxon>Cotesia</taxon>
    </lineage>
</organism>
<dbReference type="SUPFAM" id="SSF53098">
    <property type="entry name" value="Ribonuclease H-like"/>
    <property type="match status" value="1"/>
</dbReference>
<name>A0A8J2HCT9_COTCN</name>
<comment type="caution">
    <text evidence="1">The sequence shown here is derived from an EMBL/GenBank/DDBJ whole genome shotgun (WGS) entry which is preliminary data.</text>
</comment>
<dbReference type="Proteomes" id="UP000786811">
    <property type="component" value="Unassembled WGS sequence"/>
</dbReference>
<dbReference type="OrthoDB" id="8195018at2759"/>
<keyword evidence="2" id="KW-1185">Reference proteome</keyword>